<evidence type="ECO:0000256" key="1">
    <source>
        <dbReference type="SAM" id="MobiDB-lite"/>
    </source>
</evidence>
<evidence type="ECO:0000313" key="3">
    <source>
        <dbReference type="EMBL" id="ADV67510.1"/>
    </source>
</evidence>
<dbReference type="EMBL" id="CP002454">
    <property type="protein sequence ID" value="ADV67510.1"/>
    <property type="molecule type" value="Genomic_DNA"/>
</dbReference>
<dbReference type="HOGENOM" id="CLU_1097659_0_0_0"/>
<dbReference type="Pfam" id="PF09414">
    <property type="entry name" value="RNA_ligase"/>
    <property type="match status" value="1"/>
</dbReference>
<dbReference type="STRING" id="709986.Deima_1863"/>
<name>E8U8X1_DEIML</name>
<reference evidence="3 4" key="1">
    <citation type="journal article" date="2011" name="Stand. Genomic Sci.">
        <title>Complete genome sequence of Deinococcus maricopensis type strain (LB-34).</title>
        <authorList>
            <person name="Pukall R."/>
            <person name="Zeytun A."/>
            <person name="Lucas S."/>
            <person name="Lapidus A."/>
            <person name="Hammon N."/>
            <person name="Deshpande S."/>
            <person name="Nolan M."/>
            <person name="Cheng J.F."/>
            <person name="Pitluck S."/>
            <person name="Liolios K."/>
            <person name="Pagani I."/>
            <person name="Mikhailova N."/>
            <person name="Ivanova N."/>
            <person name="Mavromatis K."/>
            <person name="Pati A."/>
            <person name="Tapia R."/>
            <person name="Han C."/>
            <person name="Goodwin L."/>
            <person name="Chen A."/>
            <person name="Palaniappan K."/>
            <person name="Land M."/>
            <person name="Hauser L."/>
            <person name="Chang Y.J."/>
            <person name="Jeffries C.D."/>
            <person name="Brambilla E.M."/>
            <person name="Rohde M."/>
            <person name="Goker M."/>
            <person name="Detter J.C."/>
            <person name="Woyke T."/>
            <person name="Bristow J."/>
            <person name="Eisen J.A."/>
            <person name="Markowitz V."/>
            <person name="Hugenholtz P."/>
            <person name="Kyrpides N.C."/>
            <person name="Klenk H.P."/>
        </authorList>
    </citation>
    <scope>NUCLEOTIDE SEQUENCE [LARGE SCALE GENOMIC DNA]</scope>
    <source>
        <strain evidence="4">DSM 21211 / LMG 22137 / NRRL B-23946 / LB-34</strain>
    </source>
</reference>
<dbReference type="KEGG" id="dmr:Deima_1863"/>
<dbReference type="InterPro" id="IPR021122">
    <property type="entry name" value="RNA_ligase_dom_REL/Rnl2"/>
</dbReference>
<keyword evidence="4" id="KW-1185">Reference proteome</keyword>
<dbReference type="SUPFAM" id="SSF56091">
    <property type="entry name" value="DNA ligase/mRNA capping enzyme, catalytic domain"/>
    <property type="match status" value="1"/>
</dbReference>
<reference evidence="4" key="2">
    <citation type="submission" date="2011-01" db="EMBL/GenBank/DDBJ databases">
        <title>The complete genome of Deinococcus maricopensis DSM 21211.</title>
        <authorList>
            <consortium name="US DOE Joint Genome Institute (JGI-PGF)"/>
            <person name="Lucas S."/>
            <person name="Copeland A."/>
            <person name="Lapidus A."/>
            <person name="Goodwin L."/>
            <person name="Pitluck S."/>
            <person name="Kyrpides N."/>
            <person name="Mavromatis K."/>
            <person name="Pagani I."/>
            <person name="Ivanova N."/>
            <person name="Ovchinnikova G."/>
            <person name="Zeytun A."/>
            <person name="Detter J.C."/>
            <person name="Han C."/>
            <person name="Land M."/>
            <person name="Hauser L."/>
            <person name="Markowitz V."/>
            <person name="Cheng J.-F."/>
            <person name="Hugenholtz P."/>
            <person name="Woyke T."/>
            <person name="Wu D."/>
            <person name="Pukall R."/>
            <person name="Gehrich-Schroeter G."/>
            <person name="Brambilla E."/>
            <person name="Klenk H.-P."/>
            <person name="Eisen J.A."/>
        </authorList>
    </citation>
    <scope>NUCLEOTIDE SEQUENCE [LARGE SCALE GENOMIC DNA]</scope>
    <source>
        <strain evidence="4">DSM 21211 / LMG 22137 / NRRL B-23946 / LB-34</strain>
    </source>
</reference>
<evidence type="ECO:0000259" key="2">
    <source>
        <dbReference type="Pfam" id="PF09414"/>
    </source>
</evidence>
<feature type="domain" description="RNA ligase" evidence="2">
    <location>
        <begin position="41"/>
        <end position="200"/>
    </location>
</feature>
<accession>E8U8X1</accession>
<dbReference type="RefSeq" id="WP_013557015.1">
    <property type="nucleotide sequence ID" value="NC_014958.1"/>
</dbReference>
<evidence type="ECO:0000313" key="4">
    <source>
        <dbReference type="Proteomes" id="UP000008635"/>
    </source>
</evidence>
<dbReference type="Gene3D" id="3.30.470.30">
    <property type="entry name" value="DNA ligase/mRNA capping enzyme"/>
    <property type="match status" value="1"/>
</dbReference>
<gene>
    <name evidence="3" type="ordered locus">Deima_1863</name>
</gene>
<sequence length="240" mass="26753">MDARRPLGHPAYGRIPHLPGSRAGADDEHLPRTLTPGPHDTVWVQEKLDGTNVAVARVGDDLIALNRAGYRARDSRRLQGRLFDAWVHHHAPRFLAVLQPGERLIGEWLLYAHGTHYHLPHEPFVALDLMRGHERTPLPDLHRRLRGGFVTPHLHAHGARDLAALHAACGHGGHGARTPPEGFIYRVERARRVLLVAKWVQPAYVTGAHFQDGEVVRPNVLRAEDDALLARLRGTLHSLA</sequence>
<organism evidence="3 4">
    <name type="scientific">Deinococcus maricopensis (strain DSM 21211 / LMG 22137 / NRRL B-23946 / LB-34)</name>
    <dbReference type="NCBI Taxonomy" id="709986"/>
    <lineage>
        <taxon>Bacteria</taxon>
        <taxon>Thermotogati</taxon>
        <taxon>Deinococcota</taxon>
        <taxon>Deinococci</taxon>
        <taxon>Deinococcales</taxon>
        <taxon>Deinococcaceae</taxon>
        <taxon>Deinococcus</taxon>
    </lineage>
</organism>
<feature type="region of interest" description="Disordered" evidence="1">
    <location>
        <begin position="1"/>
        <end position="38"/>
    </location>
</feature>
<dbReference type="Proteomes" id="UP000008635">
    <property type="component" value="Chromosome"/>
</dbReference>
<dbReference type="eggNOG" id="COG1423">
    <property type="taxonomic scope" value="Bacteria"/>
</dbReference>
<dbReference type="OrthoDB" id="506510at2"/>
<dbReference type="AlphaFoldDB" id="E8U8X1"/>
<protein>
    <recommendedName>
        <fullName evidence="2">RNA ligase domain-containing protein</fullName>
    </recommendedName>
</protein>
<proteinExistence type="predicted"/>